<protein>
    <submittedName>
        <fullName evidence="2">Uncharacterized protein</fullName>
    </submittedName>
</protein>
<name>A0A7W5B9V7_9BURK</name>
<keyword evidence="1" id="KW-1133">Transmembrane helix</keyword>
<dbReference type="EMBL" id="JACHXD010000005">
    <property type="protein sequence ID" value="MBB3119021.1"/>
    <property type="molecule type" value="Genomic_DNA"/>
</dbReference>
<dbReference type="Proteomes" id="UP000541535">
    <property type="component" value="Unassembled WGS sequence"/>
</dbReference>
<feature type="transmembrane region" description="Helical" evidence="1">
    <location>
        <begin position="42"/>
        <end position="60"/>
    </location>
</feature>
<gene>
    <name evidence="2" type="ORF">FHS03_002072</name>
</gene>
<evidence type="ECO:0000256" key="1">
    <source>
        <dbReference type="SAM" id="Phobius"/>
    </source>
</evidence>
<reference evidence="2 3" key="1">
    <citation type="submission" date="2020-08" db="EMBL/GenBank/DDBJ databases">
        <title>Genomic Encyclopedia of Type Strains, Phase III (KMG-III): the genomes of soil and plant-associated and newly described type strains.</title>
        <authorList>
            <person name="Whitman W."/>
        </authorList>
    </citation>
    <scope>NUCLEOTIDE SEQUENCE [LARGE SCALE GENOMIC DNA]</scope>
    <source>
        <strain evidence="2 3">CECT 8897</strain>
    </source>
</reference>
<dbReference type="AlphaFoldDB" id="A0A7W5B9V7"/>
<evidence type="ECO:0000313" key="3">
    <source>
        <dbReference type="Proteomes" id="UP000541535"/>
    </source>
</evidence>
<keyword evidence="1" id="KW-0812">Transmembrane</keyword>
<proteinExistence type="predicted"/>
<keyword evidence="1" id="KW-0472">Membrane</keyword>
<organism evidence="2 3">
    <name type="scientific">Pseudoduganella violacea</name>
    <dbReference type="NCBI Taxonomy" id="1715466"/>
    <lineage>
        <taxon>Bacteria</taxon>
        <taxon>Pseudomonadati</taxon>
        <taxon>Pseudomonadota</taxon>
        <taxon>Betaproteobacteria</taxon>
        <taxon>Burkholderiales</taxon>
        <taxon>Oxalobacteraceae</taxon>
        <taxon>Telluria group</taxon>
        <taxon>Pseudoduganella</taxon>
    </lineage>
</organism>
<sequence length="178" mass="19448">MAFETIQYTTVPLAKTIGLIDLAVFVALPGCVAQALSDDTSTVVLASIAGFAVIAAIRGVRRHSSLKTSFATAKAHLEKHGIKADLELRRELAVDSVSGKVVFVTPATMSYQVYDRADILGCEHQWVTKSNSNGQLSKTENVLVFKTRNAQQPLYKIRLYDHATAELWLARMNAVLNS</sequence>
<keyword evidence="3" id="KW-1185">Reference proteome</keyword>
<dbReference type="RefSeq" id="WP_183440902.1">
    <property type="nucleotide sequence ID" value="NZ_JACHXD010000005.1"/>
</dbReference>
<evidence type="ECO:0000313" key="2">
    <source>
        <dbReference type="EMBL" id="MBB3119021.1"/>
    </source>
</evidence>
<accession>A0A7W5B9V7</accession>
<comment type="caution">
    <text evidence="2">The sequence shown here is derived from an EMBL/GenBank/DDBJ whole genome shotgun (WGS) entry which is preliminary data.</text>
</comment>
<feature type="transmembrane region" description="Helical" evidence="1">
    <location>
        <begin position="12"/>
        <end position="36"/>
    </location>
</feature>